<dbReference type="Ensembl" id="ENSCSET00000016577.1">
    <property type="protein sequence ID" value="ENSCSEP00000016369.1"/>
    <property type="gene ID" value="ENSCSEG00000010524.1"/>
</dbReference>
<dbReference type="Proteomes" id="UP000265120">
    <property type="component" value="Chromosome 9"/>
</dbReference>
<evidence type="ECO:0000313" key="2">
    <source>
        <dbReference type="Ensembl" id="ENSCSEP00000016369.1"/>
    </source>
</evidence>
<organism evidence="2 3">
    <name type="scientific">Cynoglossus semilaevis</name>
    <name type="common">Tongue sole</name>
    <dbReference type="NCBI Taxonomy" id="244447"/>
    <lineage>
        <taxon>Eukaryota</taxon>
        <taxon>Metazoa</taxon>
        <taxon>Chordata</taxon>
        <taxon>Craniata</taxon>
        <taxon>Vertebrata</taxon>
        <taxon>Euteleostomi</taxon>
        <taxon>Actinopterygii</taxon>
        <taxon>Neopterygii</taxon>
        <taxon>Teleostei</taxon>
        <taxon>Neoteleostei</taxon>
        <taxon>Acanthomorphata</taxon>
        <taxon>Carangaria</taxon>
        <taxon>Pleuronectiformes</taxon>
        <taxon>Pleuronectoidei</taxon>
        <taxon>Cynoglossidae</taxon>
        <taxon>Cynoglossinae</taxon>
        <taxon>Cynoglossus</taxon>
    </lineage>
</organism>
<name>A0A3P8VQ20_CYNSE</name>
<keyword evidence="1" id="KW-0812">Transmembrane</keyword>
<proteinExistence type="predicted"/>
<reference evidence="2" key="2">
    <citation type="submission" date="2025-08" db="UniProtKB">
        <authorList>
            <consortium name="Ensembl"/>
        </authorList>
    </citation>
    <scope>IDENTIFICATION</scope>
</reference>
<keyword evidence="3" id="KW-1185">Reference proteome</keyword>
<protein>
    <submittedName>
        <fullName evidence="2">Uncharacterized protein</fullName>
    </submittedName>
</protein>
<evidence type="ECO:0000313" key="3">
    <source>
        <dbReference type="Proteomes" id="UP000265120"/>
    </source>
</evidence>
<reference evidence="2" key="3">
    <citation type="submission" date="2025-09" db="UniProtKB">
        <authorList>
            <consortium name="Ensembl"/>
        </authorList>
    </citation>
    <scope>IDENTIFICATION</scope>
</reference>
<reference evidence="2 3" key="1">
    <citation type="journal article" date="2014" name="Nat. Genet.">
        <title>Whole-genome sequence of a flatfish provides insights into ZW sex chromosome evolution and adaptation to a benthic lifestyle.</title>
        <authorList>
            <person name="Chen S."/>
            <person name="Zhang G."/>
            <person name="Shao C."/>
            <person name="Huang Q."/>
            <person name="Liu G."/>
            <person name="Zhang P."/>
            <person name="Song W."/>
            <person name="An N."/>
            <person name="Chalopin D."/>
            <person name="Volff J.N."/>
            <person name="Hong Y."/>
            <person name="Li Q."/>
            <person name="Sha Z."/>
            <person name="Zhou H."/>
            <person name="Xie M."/>
            <person name="Yu Q."/>
            <person name="Liu Y."/>
            <person name="Xiang H."/>
            <person name="Wang N."/>
            <person name="Wu K."/>
            <person name="Yang C."/>
            <person name="Zhou Q."/>
            <person name="Liao X."/>
            <person name="Yang L."/>
            <person name="Hu Q."/>
            <person name="Zhang J."/>
            <person name="Meng L."/>
            <person name="Jin L."/>
            <person name="Tian Y."/>
            <person name="Lian J."/>
            <person name="Yang J."/>
            <person name="Miao G."/>
            <person name="Liu S."/>
            <person name="Liang Z."/>
            <person name="Yan F."/>
            <person name="Li Y."/>
            <person name="Sun B."/>
            <person name="Zhang H."/>
            <person name="Zhang J."/>
            <person name="Zhu Y."/>
            <person name="Du M."/>
            <person name="Zhao Y."/>
            <person name="Schartl M."/>
            <person name="Tang Q."/>
            <person name="Wang J."/>
        </authorList>
    </citation>
    <scope>NUCLEOTIDE SEQUENCE</scope>
</reference>
<evidence type="ECO:0000256" key="1">
    <source>
        <dbReference type="SAM" id="Phobius"/>
    </source>
</evidence>
<sequence length="104" mass="11820">RAAYRHYIFSVVVVTVTAGFVRYGYYLKLLLPTVRFLHFTPPLTFSGAPCGTHDTYSEIHHCPSDKRNLEDNYKLISPFHQNDQEFVGICLTRGSVGKTKSYCG</sequence>
<dbReference type="InParanoid" id="A0A3P8VQ20"/>
<dbReference type="AlphaFoldDB" id="A0A3P8VQ20"/>
<keyword evidence="1" id="KW-1133">Transmembrane helix</keyword>
<keyword evidence="1" id="KW-0472">Membrane</keyword>
<accession>A0A3P8VQ20</accession>
<feature type="transmembrane region" description="Helical" evidence="1">
    <location>
        <begin position="6"/>
        <end position="25"/>
    </location>
</feature>